<name>A0ABN0GB73_9BURK</name>
<evidence type="ECO:0000313" key="1">
    <source>
        <dbReference type="EMBL" id="EIP89416.1"/>
    </source>
</evidence>
<sequence>MDRLPLSAKSAGVRAVCAVDQFKLRSERRTATARALRGGIHRA</sequence>
<gene>
    <name evidence="1" type="ORF">A33K_12995</name>
</gene>
<protein>
    <submittedName>
        <fullName evidence="1">Uncharacterized protein</fullName>
    </submittedName>
</protein>
<evidence type="ECO:0000313" key="2">
    <source>
        <dbReference type="Proteomes" id="UP000004682"/>
    </source>
</evidence>
<keyword evidence="2" id="KW-1185">Reference proteome</keyword>
<dbReference type="Proteomes" id="UP000004682">
    <property type="component" value="Unassembled WGS sequence"/>
</dbReference>
<accession>A0ABN0GB73</accession>
<dbReference type="EMBL" id="JH692061">
    <property type="protein sequence ID" value="EIP89416.1"/>
    <property type="molecule type" value="Genomic_DNA"/>
</dbReference>
<proteinExistence type="predicted"/>
<reference evidence="2" key="1">
    <citation type="journal article" date="2012" name="J. Bacteriol.">
        <title>Revised Genome Sequence of Burkholderia thailandensis MSMB43 with Improved Annotation.</title>
        <authorList>
            <person name="Zhuo Y."/>
            <person name="Liu L."/>
            <person name="Wang Q."/>
            <person name="Liu X."/>
            <person name="Ren B."/>
            <person name="Liu M."/>
            <person name="Ni P."/>
            <person name="Cheng Y.Q."/>
            <person name="Zhang L."/>
        </authorList>
    </citation>
    <scope>NUCLEOTIDE SEQUENCE [LARGE SCALE GENOMIC DNA]</scope>
    <source>
        <strain evidence="2">MSMB43</strain>
    </source>
</reference>
<organism evidence="1 2">
    <name type="scientific">Burkholderia humptydooensis MSMB43</name>
    <dbReference type="NCBI Taxonomy" id="441157"/>
    <lineage>
        <taxon>Bacteria</taxon>
        <taxon>Pseudomonadati</taxon>
        <taxon>Pseudomonadota</taxon>
        <taxon>Betaproteobacteria</taxon>
        <taxon>Burkholderiales</taxon>
        <taxon>Burkholderiaceae</taxon>
        <taxon>Burkholderia</taxon>
        <taxon>pseudomallei group</taxon>
    </lineage>
</organism>